<proteinExistence type="predicted"/>
<gene>
    <name evidence="2" type="ORF">SIRAN3772</name>
</gene>
<protein>
    <submittedName>
        <fullName evidence="2">Uncharacterized protein</fullName>
    </submittedName>
</protein>
<dbReference type="AlphaFoldDB" id="A0A060ZMB3"/>
<dbReference type="EMBL" id="LK022848">
    <property type="protein sequence ID" value="CDR06904.1"/>
    <property type="molecule type" value="Genomic_DNA"/>
</dbReference>
<dbReference type="GeneID" id="32467109"/>
<feature type="region of interest" description="Disordered" evidence="1">
    <location>
        <begin position="38"/>
        <end position="69"/>
    </location>
</feature>
<name>A0A060ZMB3_9ACTN</name>
<organism evidence="2">
    <name type="scientific">Streptomyces iranensis</name>
    <dbReference type="NCBI Taxonomy" id="576784"/>
    <lineage>
        <taxon>Bacteria</taxon>
        <taxon>Bacillati</taxon>
        <taxon>Actinomycetota</taxon>
        <taxon>Actinomycetes</taxon>
        <taxon>Kitasatosporales</taxon>
        <taxon>Streptomycetaceae</taxon>
        <taxon>Streptomyces</taxon>
        <taxon>Streptomyces violaceusniger group</taxon>
    </lineage>
</organism>
<feature type="compositionally biased region" description="Polar residues" evidence="1">
    <location>
        <begin position="52"/>
        <end position="61"/>
    </location>
</feature>
<dbReference type="HOGENOM" id="CLU_2774178_0_0_11"/>
<evidence type="ECO:0000313" key="2">
    <source>
        <dbReference type="EMBL" id="CDR06904.1"/>
    </source>
</evidence>
<accession>A0A060ZMB3</accession>
<reference evidence="2" key="1">
    <citation type="submission" date="2014-05" db="EMBL/GenBank/DDBJ databases">
        <authorList>
            <person name="Horn Fabian"/>
        </authorList>
    </citation>
    <scope>NUCLEOTIDE SEQUENCE</scope>
</reference>
<evidence type="ECO:0000256" key="1">
    <source>
        <dbReference type="SAM" id="MobiDB-lite"/>
    </source>
</evidence>
<dbReference type="PATRIC" id="fig|576784.4.peg.3757"/>
<sequence length="69" mass="7366">MDEHEEPDMLQRPLCARTVAVSVAVLVIGLPGVCKGRPDGRVQDDPGCEASGSDTFSSAGWSASHARRW</sequence>